<protein>
    <submittedName>
        <fullName evidence="2">Uncharacterized protein LOC117572346</fullName>
    </submittedName>
</protein>
<sequence>MAEEPINAALATPPSPNEQTADIFKLNNDCLDCIFERLQDLRSEVAFAKVCQRFQWICLNRWRSSHAYDQLDIEKWRELLPNYEDLCYFMKQMRPHIKHINVSSCLCTLLRDLDEMQIYVLPNVTSFYYDPEDMDCYPSDRSIFKMAKMMPNLLRLRLTTPIQGRYLSYFRHLQELHLYEDQHKAYELQQQYLDEICSQLLNLKVLDIRMYDVISKLRLNNCVDFLQNLSILKLNLATLKSILPEVLKLPALKQLVVLLDTEWSIPPLASVDSFDHKIREVHEFYEIMERKAPDIIGFAVDGYYMPLEPGWDADLPIWSHNKLQRLAICSWTHPIEFLERYTCMTNLQMLCLRNWTCLCDDMLVKFIESCPRLHHLDVSYCREITPKFLERALGILKERVANKQRTGYVITRPLLLYYVLSGFEDYVDQKNLKNSPDYKDYIMFMDEFPVSSERGLSFVDRGYQFEFE</sequence>
<name>A0A6P8XHP4_DROAB</name>
<keyword evidence="1" id="KW-1185">Reference proteome</keyword>
<dbReference type="RefSeq" id="XP_034110995.1">
    <property type="nucleotide sequence ID" value="XM_034255104.2"/>
</dbReference>
<organism evidence="1 2">
    <name type="scientific">Drosophila albomicans</name>
    <name type="common">Fruit fly</name>
    <dbReference type="NCBI Taxonomy" id="7291"/>
    <lineage>
        <taxon>Eukaryota</taxon>
        <taxon>Metazoa</taxon>
        <taxon>Ecdysozoa</taxon>
        <taxon>Arthropoda</taxon>
        <taxon>Hexapoda</taxon>
        <taxon>Insecta</taxon>
        <taxon>Pterygota</taxon>
        <taxon>Neoptera</taxon>
        <taxon>Endopterygota</taxon>
        <taxon>Diptera</taxon>
        <taxon>Brachycera</taxon>
        <taxon>Muscomorpha</taxon>
        <taxon>Ephydroidea</taxon>
        <taxon>Drosophilidae</taxon>
        <taxon>Drosophila</taxon>
    </lineage>
</organism>
<dbReference type="SUPFAM" id="SSF52047">
    <property type="entry name" value="RNI-like"/>
    <property type="match status" value="1"/>
</dbReference>
<accession>A0A6P8XHP4</accession>
<proteinExistence type="predicted"/>
<evidence type="ECO:0000313" key="2">
    <source>
        <dbReference type="RefSeq" id="XP_034110995.1"/>
    </source>
</evidence>
<evidence type="ECO:0000313" key="1">
    <source>
        <dbReference type="Proteomes" id="UP000515160"/>
    </source>
</evidence>
<gene>
    <name evidence="2" type="primary">LOC117572346</name>
</gene>
<dbReference type="Gene3D" id="3.80.10.10">
    <property type="entry name" value="Ribonuclease Inhibitor"/>
    <property type="match status" value="2"/>
</dbReference>
<dbReference type="GeneID" id="117572346"/>
<dbReference type="AlphaFoldDB" id="A0A6P8XHP4"/>
<reference evidence="2" key="1">
    <citation type="submission" date="2025-08" db="UniProtKB">
        <authorList>
            <consortium name="RefSeq"/>
        </authorList>
    </citation>
    <scope>IDENTIFICATION</scope>
    <source>
        <strain evidence="2">15112-1751.03</strain>
        <tissue evidence="2">Whole Adult</tissue>
    </source>
</reference>
<dbReference type="OrthoDB" id="550575at2759"/>
<dbReference type="Proteomes" id="UP000515160">
    <property type="component" value="Chromosome 3"/>
</dbReference>
<dbReference type="InterPro" id="IPR032675">
    <property type="entry name" value="LRR_dom_sf"/>
</dbReference>